<proteinExistence type="predicted"/>
<feature type="chain" id="PRO_5039293536" description="PpiC domain-containing protein" evidence="2">
    <location>
        <begin position="22"/>
        <end position="701"/>
    </location>
</feature>
<evidence type="ECO:0000256" key="1">
    <source>
        <dbReference type="PROSITE-ProRule" id="PRU00278"/>
    </source>
</evidence>
<dbReference type="GO" id="GO:0003755">
    <property type="term" value="F:peptidyl-prolyl cis-trans isomerase activity"/>
    <property type="evidence" value="ECO:0007669"/>
    <property type="project" value="UniProtKB-KW"/>
</dbReference>
<dbReference type="PROSITE" id="PS50198">
    <property type="entry name" value="PPIC_PPIASE_2"/>
    <property type="match status" value="1"/>
</dbReference>
<feature type="signal peptide" evidence="2">
    <location>
        <begin position="1"/>
        <end position="21"/>
    </location>
</feature>
<accession>A0A9D1LMR5</accession>
<reference evidence="4" key="1">
    <citation type="submission" date="2020-10" db="EMBL/GenBank/DDBJ databases">
        <authorList>
            <person name="Gilroy R."/>
        </authorList>
    </citation>
    <scope>NUCLEOTIDE SEQUENCE</scope>
    <source>
        <strain evidence="4">ChiGjej1B1-22543</strain>
    </source>
</reference>
<gene>
    <name evidence="4" type="ORF">IAC52_00245</name>
</gene>
<keyword evidence="1" id="KW-0413">Isomerase</keyword>
<dbReference type="PROSITE" id="PS51257">
    <property type="entry name" value="PROKAR_LIPOPROTEIN"/>
    <property type="match status" value="1"/>
</dbReference>
<protein>
    <recommendedName>
        <fullName evidence="3">PpiC domain-containing protein</fullName>
    </recommendedName>
</protein>
<dbReference type="Gene3D" id="3.10.50.40">
    <property type="match status" value="1"/>
</dbReference>
<sequence length="701" mass="76775">MKKAKLTLGLVGALVASGALAACNEVTYSEGVVLTYTDATGKVTRYTAEDLFGDYLNSASSASTAFSKVQEVLIRNYFQQPAQANALAQLKTKAQNAVNGIKDQAQSNANTNGTTYQEEFEALLKSNGVDNVDELLEKELYDLEEEQYRTNYYTQANLNAIRDGTIWENLKTEEAEAEFGPVTDGYLKTKMPYHVSHILVDFASAESNNVTEATISAAESKKLSDVIKELAGADNGNNAGTSVSAQRLSFGSIAFNLSDDTGSSTNYGDLGIMDLSTEYVPEFKLGVYAYDALYSSAHNDDYANSLKGNLLPSTDAETEFGGTVIDQFKKRGIGYIPYGAAVALGDPSISYIQNENGEPDLGYEVNDNSATYYPRNILFNKYFNNHQIAVVVPTRVETNDFLEGKGGVTADSVAYDFEKETDENGNPEVKGTLDEYYARLPGFSYDTSDVFPDLGYNVLTNEKGQIILAVRAGTSDYQGIHFIVVDRSALDEYVVNDDDGTIKAITEETYNAQKGTENVTSLSDYWAMLEPNRIPSNPNAVTEENSASYYPYYVQDGKAVAKSTFVNKLVSADSTYASRKDDVVDAVKNYDSNINTYMFQELLDGTSANGKITFNDSNLEELITSYIKSVRIKSLTDTQDSFDQDWIDYANYLQQQDQARKMNEQGSQALISETCAIGYTSDAARNGTGMWGEGGACYDGK</sequence>
<evidence type="ECO:0000259" key="3">
    <source>
        <dbReference type="PROSITE" id="PS50198"/>
    </source>
</evidence>
<keyword evidence="1" id="KW-0697">Rotamase</keyword>
<name>A0A9D1LMR5_9FIRM</name>
<organism evidence="4 5">
    <name type="scientific">Candidatus Alloenteromonas pullicola</name>
    <dbReference type="NCBI Taxonomy" id="2840784"/>
    <lineage>
        <taxon>Bacteria</taxon>
        <taxon>Bacillati</taxon>
        <taxon>Bacillota</taxon>
        <taxon>Bacillota incertae sedis</taxon>
        <taxon>Candidatus Alloenteromonas</taxon>
    </lineage>
</organism>
<keyword evidence="2" id="KW-0732">Signal</keyword>
<dbReference type="EMBL" id="DVMV01000004">
    <property type="protein sequence ID" value="HIU44718.1"/>
    <property type="molecule type" value="Genomic_DNA"/>
</dbReference>
<reference evidence="4" key="2">
    <citation type="journal article" date="2021" name="PeerJ">
        <title>Extensive microbial diversity within the chicken gut microbiome revealed by metagenomics and culture.</title>
        <authorList>
            <person name="Gilroy R."/>
            <person name="Ravi A."/>
            <person name="Getino M."/>
            <person name="Pursley I."/>
            <person name="Horton D.L."/>
            <person name="Alikhan N.F."/>
            <person name="Baker D."/>
            <person name="Gharbi K."/>
            <person name="Hall N."/>
            <person name="Watson M."/>
            <person name="Adriaenssens E.M."/>
            <person name="Foster-Nyarko E."/>
            <person name="Jarju S."/>
            <person name="Secka A."/>
            <person name="Antonio M."/>
            <person name="Oren A."/>
            <person name="Chaudhuri R.R."/>
            <person name="La Ragione R."/>
            <person name="Hildebrand F."/>
            <person name="Pallen M.J."/>
        </authorList>
    </citation>
    <scope>NUCLEOTIDE SEQUENCE</scope>
    <source>
        <strain evidence="4">ChiGjej1B1-22543</strain>
    </source>
</reference>
<evidence type="ECO:0000256" key="2">
    <source>
        <dbReference type="SAM" id="SignalP"/>
    </source>
</evidence>
<dbReference type="InterPro" id="IPR046357">
    <property type="entry name" value="PPIase_dom_sf"/>
</dbReference>
<evidence type="ECO:0000313" key="5">
    <source>
        <dbReference type="Proteomes" id="UP000824070"/>
    </source>
</evidence>
<dbReference type="Proteomes" id="UP000824070">
    <property type="component" value="Unassembled WGS sequence"/>
</dbReference>
<evidence type="ECO:0000313" key="4">
    <source>
        <dbReference type="EMBL" id="HIU44718.1"/>
    </source>
</evidence>
<dbReference type="AlphaFoldDB" id="A0A9D1LMR5"/>
<feature type="domain" description="PpiC" evidence="3">
    <location>
        <begin position="190"/>
        <end position="289"/>
    </location>
</feature>
<comment type="caution">
    <text evidence="4">The sequence shown here is derived from an EMBL/GenBank/DDBJ whole genome shotgun (WGS) entry which is preliminary data.</text>
</comment>
<dbReference type="InterPro" id="IPR000297">
    <property type="entry name" value="PPIase_PpiC"/>
</dbReference>